<keyword evidence="3" id="KW-0808">Transferase</keyword>
<evidence type="ECO:0000313" key="3">
    <source>
        <dbReference type="EMBL" id="NHZ62872.1"/>
    </source>
</evidence>
<dbReference type="InterPro" id="IPR050879">
    <property type="entry name" value="Acyltransferase_3"/>
</dbReference>
<dbReference type="PANTHER" id="PTHR23028:SF53">
    <property type="entry name" value="ACYL_TRANSF_3 DOMAIN-CONTAINING PROTEIN"/>
    <property type="match status" value="1"/>
</dbReference>
<evidence type="ECO:0000259" key="2">
    <source>
        <dbReference type="Pfam" id="PF01757"/>
    </source>
</evidence>
<evidence type="ECO:0000313" key="4">
    <source>
        <dbReference type="Proteomes" id="UP000610594"/>
    </source>
</evidence>
<dbReference type="EMBL" id="WHJF01000023">
    <property type="protein sequence ID" value="NHZ62872.1"/>
    <property type="molecule type" value="Genomic_DNA"/>
</dbReference>
<feature type="transmembrane region" description="Helical" evidence="1">
    <location>
        <begin position="83"/>
        <end position="104"/>
    </location>
</feature>
<feature type="domain" description="Acyltransferase 3" evidence="2">
    <location>
        <begin position="14"/>
        <end position="322"/>
    </location>
</feature>
<keyword evidence="1" id="KW-0812">Transmembrane</keyword>
<keyword evidence="1" id="KW-0472">Membrane</keyword>
<keyword evidence="1" id="KW-1133">Transmembrane helix</keyword>
<reference evidence="3 4" key="1">
    <citation type="submission" date="2019-10" db="EMBL/GenBank/DDBJ databases">
        <title>Taxonomy of Antarctic Massilia spp.: description of Massilia rubra sp. nov., Massilia aquatica sp. nov., Massilia mucilaginosa sp. nov., Massilia frigida sp. nov. isolated from streams, lakes and regoliths.</title>
        <authorList>
            <person name="Holochova P."/>
            <person name="Sedlacek I."/>
            <person name="Kralova S."/>
            <person name="Maslanova I."/>
            <person name="Busse H.-J."/>
            <person name="Stankova E."/>
            <person name="Vrbovska V."/>
            <person name="Kovarovic V."/>
            <person name="Bartak M."/>
            <person name="Svec P."/>
            <person name="Pantucek R."/>
        </authorList>
    </citation>
    <scope>NUCLEOTIDE SEQUENCE [LARGE SCALE GENOMIC DNA]</scope>
    <source>
        <strain evidence="3 4">CCM 8694</strain>
    </source>
</reference>
<feature type="transmembrane region" description="Helical" evidence="1">
    <location>
        <begin position="12"/>
        <end position="32"/>
    </location>
</feature>
<feature type="transmembrane region" description="Helical" evidence="1">
    <location>
        <begin position="44"/>
        <end position="62"/>
    </location>
</feature>
<feature type="transmembrane region" description="Helical" evidence="1">
    <location>
        <begin position="167"/>
        <end position="185"/>
    </location>
</feature>
<organism evidence="3 4">
    <name type="scientific">Massilia genomosp. 1</name>
    <dbReference type="NCBI Taxonomy" id="2609280"/>
    <lineage>
        <taxon>Bacteria</taxon>
        <taxon>Pseudomonadati</taxon>
        <taxon>Pseudomonadota</taxon>
        <taxon>Betaproteobacteria</taxon>
        <taxon>Burkholderiales</taxon>
        <taxon>Oxalobacteraceae</taxon>
        <taxon>Telluria group</taxon>
        <taxon>Massilia</taxon>
    </lineage>
</organism>
<feature type="transmembrane region" description="Helical" evidence="1">
    <location>
        <begin position="144"/>
        <end position="160"/>
    </location>
</feature>
<dbReference type="GO" id="GO:0016746">
    <property type="term" value="F:acyltransferase activity"/>
    <property type="evidence" value="ECO:0007669"/>
    <property type="project" value="UniProtKB-KW"/>
</dbReference>
<dbReference type="Pfam" id="PF01757">
    <property type="entry name" value="Acyl_transf_3"/>
    <property type="match status" value="1"/>
</dbReference>
<dbReference type="Proteomes" id="UP000610594">
    <property type="component" value="Unassembled WGS sequence"/>
</dbReference>
<gene>
    <name evidence="3" type="ORF">F1735_11235</name>
</gene>
<evidence type="ECO:0000256" key="1">
    <source>
        <dbReference type="SAM" id="Phobius"/>
    </source>
</evidence>
<accession>A0ABX0MTV3</accession>
<name>A0ABX0MTV3_9BURK</name>
<feature type="transmembrane region" description="Helical" evidence="1">
    <location>
        <begin position="228"/>
        <end position="245"/>
    </location>
</feature>
<keyword evidence="4" id="KW-1185">Reference proteome</keyword>
<dbReference type="PANTHER" id="PTHR23028">
    <property type="entry name" value="ACETYLTRANSFERASE"/>
    <property type="match status" value="1"/>
</dbReference>
<dbReference type="InterPro" id="IPR002656">
    <property type="entry name" value="Acyl_transf_3_dom"/>
</dbReference>
<comment type="caution">
    <text evidence="3">The sequence shown here is derived from an EMBL/GenBank/DDBJ whole genome shotgun (WGS) entry which is preliminary data.</text>
</comment>
<protein>
    <submittedName>
        <fullName evidence="3">Acyltransferase family protein</fullName>
    </submittedName>
</protein>
<keyword evidence="3" id="KW-0012">Acyltransferase</keyword>
<proteinExistence type="predicted"/>
<sequence>MAATIMSSPTRHIPYLDGWRGLAIIAVLISHFKSTQELSWLGEFGVQLFFVLSGFLMGKLLFIKKVPLKDFFVRRLSRVLPTFWLFVMAMALYAAFLQTVRFVVPQGELIATLAFLRNYFPADISIWARTWPIGHLWSLSVEEHSYLFLAAGALLASGLRHRFAGPAFLLVSTGAILAINAYYPAHPPAGATPWFLRSESAAIGLIAAAAYRVTAAATQAPWLRQTSPWLPVLTLVVAIACYSTYAHKELQYTLAPLCLAYSINHLERTPLIIRQLLASRVLQWFGVCSFSLYLWQQPFYYAVGAGAISHPAGLLGAISLGALSFHLFENPVRLYVNRKWAERRARPAVASDTTAV</sequence>
<feature type="transmembrane region" description="Helical" evidence="1">
    <location>
        <begin position="307"/>
        <end position="328"/>
    </location>
</feature>